<dbReference type="PANTHER" id="PTHR24104">
    <property type="entry name" value="E3 UBIQUITIN-PROTEIN LIGASE NHLRC1-RELATED"/>
    <property type="match status" value="1"/>
</dbReference>
<gene>
    <name evidence="9" type="primary">LOC118426138</name>
</gene>
<feature type="domain" description="B box-type" evidence="7">
    <location>
        <begin position="1"/>
        <end position="41"/>
    </location>
</feature>
<dbReference type="PANTHER" id="PTHR24104:SF50">
    <property type="entry name" value="SMP-30_GLUCONOLACTONASE_LRE-LIKE REGION DOMAIN-CONTAINING PROTEIN"/>
    <property type="match status" value="1"/>
</dbReference>
<name>A0A9J7N6F6_BRAFL</name>
<dbReference type="CDD" id="cd19796">
    <property type="entry name" value="Bbox2_TRIM71_C-VII"/>
    <property type="match status" value="1"/>
</dbReference>
<dbReference type="SUPFAM" id="SSF101898">
    <property type="entry name" value="NHL repeat"/>
    <property type="match status" value="1"/>
</dbReference>
<dbReference type="GO" id="GO:0061630">
    <property type="term" value="F:ubiquitin protein ligase activity"/>
    <property type="evidence" value="ECO:0000318"/>
    <property type="project" value="GO_Central"/>
</dbReference>
<feature type="repeat" description="NHL" evidence="4">
    <location>
        <begin position="255"/>
        <end position="288"/>
    </location>
</feature>
<dbReference type="SMART" id="SM00336">
    <property type="entry name" value="BBOX"/>
    <property type="match status" value="1"/>
</dbReference>
<feature type="repeat" description="NHL" evidence="4">
    <location>
        <begin position="434"/>
        <end position="476"/>
    </location>
</feature>
<evidence type="ECO:0000313" key="8">
    <source>
        <dbReference type="Proteomes" id="UP000001554"/>
    </source>
</evidence>
<dbReference type="InterPro" id="IPR001258">
    <property type="entry name" value="NHL_repeat"/>
</dbReference>
<evidence type="ECO:0000256" key="3">
    <source>
        <dbReference type="PROSITE-ProRule" id="PRU00024"/>
    </source>
</evidence>
<evidence type="ECO:0000313" key="9">
    <source>
        <dbReference type="RefSeq" id="XP_035691291.1"/>
    </source>
</evidence>
<protein>
    <submittedName>
        <fullName evidence="9">E3 ubiquitin-protein ligase TRIM56-like</fullName>
    </submittedName>
</protein>
<keyword evidence="5" id="KW-0175">Coiled coil</keyword>
<dbReference type="GO" id="GO:0043161">
    <property type="term" value="P:proteasome-mediated ubiquitin-dependent protein catabolic process"/>
    <property type="evidence" value="ECO:0000318"/>
    <property type="project" value="GO_Central"/>
</dbReference>
<dbReference type="GO" id="GO:0000209">
    <property type="term" value="P:protein polyubiquitination"/>
    <property type="evidence" value="ECO:0000318"/>
    <property type="project" value="GO_Central"/>
</dbReference>
<keyword evidence="3" id="KW-0863">Zinc-finger</keyword>
<reference evidence="8" key="1">
    <citation type="journal article" date="2020" name="Nat. Ecol. Evol.">
        <title>Deeply conserved synteny resolves early events in vertebrate evolution.</title>
        <authorList>
            <person name="Simakov O."/>
            <person name="Marletaz F."/>
            <person name="Yue J.X."/>
            <person name="O'Connell B."/>
            <person name="Jenkins J."/>
            <person name="Brandt A."/>
            <person name="Calef R."/>
            <person name="Tung C.H."/>
            <person name="Huang T.K."/>
            <person name="Schmutz J."/>
            <person name="Satoh N."/>
            <person name="Yu J.K."/>
            <person name="Putnam N.H."/>
            <person name="Green R.E."/>
            <person name="Rokhsar D.S."/>
        </authorList>
    </citation>
    <scope>NUCLEOTIDE SEQUENCE [LARGE SCALE GENOMIC DNA]</scope>
    <source>
        <strain evidence="8">S238N-H82</strain>
    </source>
</reference>
<dbReference type="OrthoDB" id="10020332at2759"/>
<dbReference type="Pfam" id="PF00643">
    <property type="entry name" value="zf-B_box"/>
    <property type="match status" value="1"/>
</dbReference>
<dbReference type="PROSITE" id="PS50119">
    <property type="entry name" value="ZF_BBOX"/>
    <property type="match status" value="1"/>
</dbReference>
<dbReference type="InterPro" id="IPR000315">
    <property type="entry name" value="Znf_B-box"/>
</dbReference>
<dbReference type="InterPro" id="IPR011042">
    <property type="entry name" value="6-blade_b-propeller_TolB-like"/>
</dbReference>
<comment type="similarity">
    <text evidence="1">Belongs to the TRIM/RBCC family.</text>
</comment>
<dbReference type="Gene3D" id="2.120.10.30">
    <property type="entry name" value="TolB, C-terminal domain"/>
    <property type="match status" value="2"/>
</dbReference>
<dbReference type="Proteomes" id="UP000001554">
    <property type="component" value="Chromosome 11"/>
</dbReference>
<dbReference type="OMA" id="AVALDWM"/>
<evidence type="ECO:0000256" key="4">
    <source>
        <dbReference type="PROSITE-ProRule" id="PRU00504"/>
    </source>
</evidence>
<dbReference type="Pfam" id="PF01436">
    <property type="entry name" value="NHL"/>
    <property type="match status" value="1"/>
</dbReference>
<feature type="region of interest" description="Disordered" evidence="6">
    <location>
        <begin position="193"/>
        <end position="253"/>
    </location>
</feature>
<dbReference type="AlphaFoldDB" id="A0A9J7N6F6"/>
<organism evidence="8 9">
    <name type="scientific">Branchiostoma floridae</name>
    <name type="common">Florida lancelet</name>
    <name type="synonym">Amphioxus</name>
    <dbReference type="NCBI Taxonomy" id="7739"/>
    <lineage>
        <taxon>Eukaryota</taxon>
        <taxon>Metazoa</taxon>
        <taxon>Chordata</taxon>
        <taxon>Cephalochordata</taxon>
        <taxon>Leptocardii</taxon>
        <taxon>Amphioxiformes</taxon>
        <taxon>Branchiostomatidae</taxon>
        <taxon>Branchiostoma</taxon>
    </lineage>
</organism>
<dbReference type="Gene3D" id="3.30.160.60">
    <property type="entry name" value="Classic Zinc Finger"/>
    <property type="match status" value="1"/>
</dbReference>
<dbReference type="GO" id="GO:0008270">
    <property type="term" value="F:zinc ion binding"/>
    <property type="evidence" value="ECO:0007669"/>
    <property type="project" value="UniProtKB-KW"/>
</dbReference>
<dbReference type="FunFam" id="2.40.10.500:FF:000001">
    <property type="entry name" value="tripartite motif-containing protein 3-like"/>
    <property type="match status" value="1"/>
</dbReference>
<dbReference type="KEGG" id="bfo:118426138"/>
<dbReference type="SUPFAM" id="SSF57845">
    <property type="entry name" value="B-box zinc-binding domain"/>
    <property type="match status" value="1"/>
</dbReference>
<keyword evidence="3" id="KW-0862">Zinc</keyword>
<keyword evidence="2" id="KW-0677">Repeat</keyword>
<proteinExistence type="inferred from homology"/>
<evidence type="ECO:0000256" key="6">
    <source>
        <dbReference type="SAM" id="MobiDB-lite"/>
    </source>
</evidence>
<feature type="compositionally biased region" description="Polar residues" evidence="6">
    <location>
        <begin position="240"/>
        <end position="252"/>
    </location>
</feature>
<evidence type="ECO:0000256" key="5">
    <source>
        <dbReference type="SAM" id="Coils"/>
    </source>
</evidence>
<accession>A0A9J7N6F6</accession>
<evidence type="ECO:0000256" key="1">
    <source>
        <dbReference type="ARBA" id="ARBA00008518"/>
    </source>
</evidence>
<keyword evidence="3" id="KW-0479">Metal-binding</keyword>
<reference evidence="9" key="2">
    <citation type="submission" date="2025-08" db="UniProtKB">
        <authorList>
            <consortium name="RefSeq"/>
        </authorList>
    </citation>
    <scope>IDENTIFICATION</scope>
    <source>
        <strain evidence="9">S238N-H82</strain>
        <tissue evidence="9">Testes</tissue>
    </source>
</reference>
<sequence length="519" mass="57485">MADMCSVHDHEQLKFFCTMCDMSVCSECLLDRHNGHNMVRLTDALLEGRNVEEKGRKVAESMARNLETLNQRGDDLERQRVDVENQIQTAAARLVDDIEREKVALINEVREIYNEETRRMGECGKELESRLSSVIAGLDQLQIRGQGETSSPALSKLSQVINEVEEPTLPPPTVMAFEPTKYDKVNHLLGKISTRKKVPVDEKPTKTAASPRQFPRTSPRAVPSVLSGSKGTTTKEPKSSRSQVAPKNTATIGSGHLHSPLKVAYSSDGTIFVLDRDGGGSVKVFNIDGSVIKRFPLKLADSKNYEVGEGGLFVNCRGQVVFVGFARPLAGSLGDYIDLMCRYQRDGKLLHRVELQLSSKQAWDAVEISDGKIAVALDWMVSIIDETGQELSSFSTSVPDFCCLATPSFQQNWSFPGFPTTLWRVYSLDGRVCFQIGAEGSGEGEFMGPLGVCVNKNGQILVADWSNRRVQMFDQKGRWLKHVATSREGLEEPRATVQTPDGRVLVSDTKKNCVFVFTF</sequence>
<evidence type="ECO:0000259" key="7">
    <source>
        <dbReference type="PROSITE" id="PS50119"/>
    </source>
</evidence>
<dbReference type="GeneID" id="118426138"/>
<dbReference type="InterPro" id="IPR050952">
    <property type="entry name" value="TRIM-NHL_E3_ligases"/>
</dbReference>
<evidence type="ECO:0000256" key="2">
    <source>
        <dbReference type="ARBA" id="ARBA00022737"/>
    </source>
</evidence>
<dbReference type="RefSeq" id="XP_035691291.1">
    <property type="nucleotide sequence ID" value="XM_035835398.1"/>
</dbReference>
<feature type="coiled-coil region" evidence="5">
    <location>
        <begin position="59"/>
        <end position="115"/>
    </location>
</feature>
<dbReference type="PROSITE" id="PS51125">
    <property type="entry name" value="NHL"/>
    <property type="match status" value="2"/>
</dbReference>
<keyword evidence="8" id="KW-1185">Reference proteome</keyword>